<dbReference type="InterPro" id="IPR023346">
    <property type="entry name" value="Lysozyme-like_dom_sf"/>
</dbReference>
<dbReference type="EMBL" id="AP017379">
    <property type="protein sequence ID" value="BBD10147.1"/>
    <property type="molecule type" value="Genomic_DNA"/>
</dbReference>
<feature type="chain" id="PRO_5016328949" evidence="1">
    <location>
        <begin position="21"/>
        <end position="167"/>
    </location>
</feature>
<keyword evidence="3" id="KW-0614">Plasmid</keyword>
<feature type="domain" description="Transglycosylase SLT" evidence="2">
    <location>
        <begin position="29"/>
        <end position="127"/>
    </location>
</feature>
<dbReference type="Pfam" id="PF01464">
    <property type="entry name" value="SLT"/>
    <property type="match status" value="1"/>
</dbReference>
<evidence type="ECO:0000256" key="1">
    <source>
        <dbReference type="SAM" id="SignalP"/>
    </source>
</evidence>
<reference evidence="3 4" key="1">
    <citation type="journal article" date="2018" name="Sci. Adv.">
        <title>Multi-heme cytochromes provide a pathway for survival in energy-limited environments.</title>
        <authorList>
            <person name="Deng X."/>
            <person name="Dohmae N."/>
            <person name="Nealson K.H."/>
            <person name="Hashimoto K."/>
            <person name="Okamoto A."/>
        </authorList>
    </citation>
    <scope>NUCLEOTIDE SEQUENCE [LARGE SCALE GENOMIC DNA]</scope>
    <source>
        <strain evidence="3 4">IS5</strain>
        <plasmid evidence="4">pdfe dna</plasmid>
    </source>
</reference>
<dbReference type="SUPFAM" id="SSF53955">
    <property type="entry name" value="Lysozyme-like"/>
    <property type="match status" value="1"/>
</dbReference>
<dbReference type="OrthoDB" id="9808681at2"/>
<dbReference type="RefSeq" id="WP_126381650.1">
    <property type="nucleotide sequence ID" value="NZ_AP017379.1"/>
</dbReference>
<protein>
    <submittedName>
        <fullName evidence="3">Lytic transglycosylase PilT</fullName>
    </submittedName>
</protein>
<sequence>MILRTMPLLLILVFVAPFQGATKTADFGFAEAGERYSIDPLLIEAISWVESHHNPTAINQNRSGSVDRGHMQINSRYWRDNKWVWWGSLETDPAYCTMVGAWILAQEIERWGDTWAGVEAYNTGKSVAAHLDRGDERRAIIAEEYRKKVQARFQKLTHKRRTTWASN</sequence>
<keyword evidence="1" id="KW-0732">Signal</keyword>
<dbReference type="KEGG" id="dfl:DFE_A0046"/>
<dbReference type="CDD" id="cd13400">
    <property type="entry name" value="LT_IagB-like"/>
    <property type="match status" value="1"/>
</dbReference>
<proteinExistence type="predicted"/>
<dbReference type="Gene3D" id="1.10.530.10">
    <property type="match status" value="1"/>
</dbReference>
<evidence type="ECO:0000313" key="3">
    <source>
        <dbReference type="EMBL" id="BBD10147.1"/>
    </source>
</evidence>
<evidence type="ECO:0000313" key="4">
    <source>
        <dbReference type="Proteomes" id="UP000269883"/>
    </source>
</evidence>
<evidence type="ECO:0000259" key="2">
    <source>
        <dbReference type="Pfam" id="PF01464"/>
    </source>
</evidence>
<organism evidence="3 4">
    <name type="scientific">Desulfovibrio ferrophilus</name>
    <dbReference type="NCBI Taxonomy" id="241368"/>
    <lineage>
        <taxon>Bacteria</taxon>
        <taxon>Pseudomonadati</taxon>
        <taxon>Thermodesulfobacteriota</taxon>
        <taxon>Desulfovibrionia</taxon>
        <taxon>Desulfovibrionales</taxon>
        <taxon>Desulfovibrionaceae</taxon>
        <taxon>Desulfovibrio</taxon>
    </lineage>
</organism>
<feature type="signal peptide" evidence="1">
    <location>
        <begin position="1"/>
        <end position="20"/>
    </location>
</feature>
<gene>
    <name evidence="3" type="ORF">DFE_A0046</name>
</gene>
<name>A0A2Z6B3R8_9BACT</name>
<dbReference type="Proteomes" id="UP000269883">
    <property type="component" value="Plasmid pDFE"/>
</dbReference>
<keyword evidence="4" id="KW-1185">Reference proteome</keyword>
<accession>A0A2Z6B3R8</accession>
<dbReference type="InterPro" id="IPR008258">
    <property type="entry name" value="Transglycosylase_SLT_dom_1"/>
</dbReference>
<geneLocation type="plasmid" evidence="4">
    <name>pdfe dna</name>
</geneLocation>
<dbReference type="AlphaFoldDB" id="A0A2Z6B3R8"/>